<evidence type="ECO:0000256" key="1">
    <source>
        <dbReference type="SAM" id="Phobius"/>
    </source>
</evidence>
<name>A0A6J5LK63_9CAUD</name>
<gene>
    <name evidence="2" type="ORF">UFOVP265_29</name>
</gene>
<accession>A0A6J5LK63</accession>
<keyword evidence="1" id="KW-0812">Transmembrane</keyword>
<proteinExistence type="predicted"/>
<organism evidence="2">
    <name type="scientific">uncultured Caudovirales phage</name>
    <dbReference type="NCBI Taxonomy" id="2100421"/>
    <lineage>
        <taxon>Viruses</taxon>
        <taxon>Duplodnaviria</taxon>
        <taxon>Heunggongvirae</taxon>
        <taxon>Uroviricota</taxon>
        <taxon>Caudoviricetes</taxon>
        <taxon>Peduoviridae</taxon>
        <taxon>Maltschvirus</taxon>
        <taxon>Maltschvirus maltsch</taxon>
    </lineage>
</organism>
<sequence>MKTFDTLKYTKGAIAIGTPQEQAEYQAQQIAMLIEDTVATKKDLRDLEYRLIIKLGSMMVICMSILGYIIKS</sequence>
<protein>
    <submittedName>
        <fullName evidence="2">Uncharacterized protein</fullName>
    </submittedName>
</protein>
<keyword evidence="1" id="KW-1133">Transmembrane helix</keyword>
<dbReference type="EMBL" id="LR796278">
    <property type="protein sequence ID" value="CAB4133942.1"/>
    <property type="molecule type" value="Genomic_DNA"/>
</dbReference>
<keyword evidence="1" id="KW-0472">Membrane</keyword>
<evidence type="ECO:0000313" key="2">
    <source>
        <dbReference type="EMBL" id="CAB4133942.1"/>
    </source>
</evidence>
<reference evidence="2" key="1">
    <citation type="submission" date="2020-04" db="EMBL/GenBank/DDBJ databases">
        <authorList>
            <person name="Chiriac C."/>
            <person name="Salcher M."/>
            <person name="Ghai R."/>
            <person name="Kavagutti S V."/>
        </authorList>
    </citation>
    <scope>NUCLEOTIDE SEQUENCE</scope>
</reference>
<feature type="transmembrane region" description="Helical" evidence="1">
    <location>
        <begin position="51"/>
        <end position="70"/>
    </location>
</feature>